<dbReference type="EMBL" id="CAAALY010021918">
    <property type="protein sequence ID" value="VEL14663.1"/>
    <property type="molecule type" value="Genomic_DNA"/>
</dbReference>
<feature type="region of interest" description="Disordered" evidence="1">
    <location>
        <begin position="52"/>
        <end position="105"/>
    </location>
</feature>
<reference evidence="2" key="1">
    <citation type="submission" date="2018-11" db="EMBL/GenBank/DDBJ databases">
        <authorList>
            <consortium name="Pathogen Informatics"/>
        </authorList>
    </citation>
    <scope>NUCLEOTIDE SEQUENCE</scope>
</reference>
<feature type="region of interest" description="Disordered" evidence="1">
    <location>
        <begin position="145"/>
        <end position="168"/>
    </location>
</feature>
<dbReference type="Proteomes" id="UP000784294">
    <property type="component" value="Unassembled WGS sequence"/>
</dbReference>
<name>A0A3S5FCU0_9PLAT</name>
<organism evidence="2 3">
    <name type="scientific">Protopolystoma xenopodis</name>
    <dbReference type="NCBI Taxonomy" id="117903"/>
    <lineage>
        <taxon>Eukaryota</taxon>
        <taxon>Metazoa</taxon>
        <taxon>Spiralia</taxon>
        <taxon>Lophotrochozoa</taxon>
        <taxon>Platyhelminthes</taxon>
        <taxon>Monogenea</taxon>
        <taxon>Polyopisthocotylea</taxon>
        <taxon>Polystomatidea</taxon>
        <taxon>Polystomatidae</taxon>
        <taxon>Protopolystoma</taxon>
    </lineage>
</organism>
<feature type="region of interest" description="Disordered" evidence="1">
    <location>
        <begin position="200"/>
        <end position="247"/>
    </location>
</feature>
<feature type="compositionally biased region" description="Basic and acidic residues" evidence="1">
    <location>
        <begin position="226"/>
        <end position="247"/>
    </location>
</feature>
<dbReference type="AlphaFoldDB" id="A0A3S5FCU0"/>
<comment type="caution">
    <text evidence="2">The sequence shown here is derived from an EMBL/GenBank/DDBJ whole genome shotgun (WGS) entry which is preliminary data.</text>
</comment>
<keyword evidence="3" id="KW-1185">Reference proteome</keyword>
<proteinExistence type="predicted"/>
<sequence length="247" mass="26176">MDVDGVATPALSTTSIATAAASTSFSLGRLPAKSQPASELLGSEKSVLRQSDAWHSSEIIPKPNPPLRSSSPQSLDDCDTRIHEVNASEENSKEKAEVKRKEQDTKKTFEPGKTMNFSLTDSVGSITINDNLHPKVKRLHIVSPSGDGSTAVVEPNDSPGASGAGRINKGGLSGCQTVLPTGQPGSMAMLAFSFEASGAQFSQSNRLPRKGLHNTASANSIKGRPRKEAGRLCIRDRKKEGRPSQMV</sequence>
<evidence type="ECO:0000313" key="3">
    <source>
        <dbReference type="Proteomes" id="UP000784294"/>
    </source>
</evidence>
<evidence type="ECO:0000313" key="2">
    <source>
        <dbReference type="EMBL" id="VEL14663.1"/>
    </source>
</evidence>
<protein>
    <submittedName>
        <fullName evidence="2">Uncharacterized protein</fullName>
    </submittedName>
</protein>
<feature type="compositionally biased region" description="Basic and acidic residues" evidence="1">
    <location>
        <begin position="78"/>
        <end position="105"/>
    </location>
</feature>
<evidence type="ECO:0000256" key="1">
    <source>
        <dbReference type="SAM" id="MobiDB-lite"/>
    </source>
</evidence>
<accession>A0A3S5FCU0</accession>
<gene>
    <name evidence="2" type="ORF">PXEA_LOCUS8103</name>
</gene>